<feature type="transmembrane region" description="Helical" evidence="2">
    <location>
        <begin position="451"/>
        <end position="470"/>
    </location>
</feature>
<dbReference type="PANTHER" id="PTHR34473">
    <property type="entry name" value="UPF0699 TRANSMEMBRANE PROTEIN YDBS"/>
    <property type="match status" value="1"/>
</dbReference>
<dbReference type="Pfam" id="PF03703">
    <property type="entry name" value="bPH_2"/>
    <property type="match status" value="2"/>
</dbReference>
<dbReference type="RefSeq" id="WP_245588823.1">
    <property type="nucleotide sequence ID" value="NZ_AUBJ02000001.1"/>
</dbReference>
<feature type="region of interest" description="Disordered" evidence="1">
    <location>
        <begin position="220"/>
        <end position="257"/>
    </location>
</feature>
<dbReference type="EMBL" id="AUBJ02000001">
    <property type="protein sequence ID" value="MCP2333835.1"/>
    <property type="molecule type" value="Genomic_DNA"/>
</dbReference>
<keyword evidence="5" id="KW-1185">Reference proteome</keyword>
<feature type="transmembrane region" description="Helical" evidence="2">
    <location>
        <begin position="476"/>
        <end position="494"/>
    </location>
</feature>
<comment type="caution">
    <text evidence="4">The sequence shown here is derived from an EMBL/GenBank/DDBJ whole genome shotgun (WGS) entry which is preliminary data.</text>
</comment>
<evidence type="ECO:0000313" key="5">
    <source>
        <dbReference type="Proteomes" id="UP000791080"/>
    </source>
</evidence>
<feature type="compositionally biased region" description="Basic and acidic residues" evidence="1">
    <location>
        <begin position="591"/>
        <end position="607"/>
    </location>
</feature>
<evidence type="ECO:0000256" key="2">
    <source>
        <dbReference type="SAM" id="Phobius"/>
    </source>
</evidence>
<feature type="transmembrane region" description="Helical" evidence="2">
    <location>
        <begin position="318"/>
        <end position="341"/>
    </location>
</feature>
<feature type="transmembrane region" description="Helical" evidence="2">
    <location>
        <begin position="81"/>
        <end position="102"/>
    </location>
</feature>
<keyword evidence="2" id="KW-0812">Transmembrane</keyword>
<evidence type="ECO:0000313" key="4">
    <source>
        <dbReference type="EMBL" id="MCP2333835.1"/>
    </source>
</evidence>
<feature type="compositionally biased region" description="Low complexity" evidence="1">
    <location>
        <begin position="220"/>
        <end position="229"/>
    </location>
</feature>
<feature type="transmembrane region" description="Helical" evidence="2">
    <location>
        <begin position="108"/>
        <end position="126"/>
    </location>
</feature>
<name>A0ABT1JMR9_ACTCY</name>
<evidence type="ECO:0000259" key="3">
    <source>
        <dbReference type="Pfam" id="PF03703"/>
    </source>
</evidence>
<organism evidence="4 5">
    <name type="scientific">Actinoalloteichus caeruleus DSM 43889</name>
    <dbReference type="NCBI Taxonomy" id="1120930"/>
    <lineage>
        <taxon>Bacteria</taxon>
        <taxon>Bacillati</taxon>
        <taxon>Actinomycetota</taxon>
        <taxon>Actinomycetes</taxon>
        <taxon>Pseudonocardiales</taxon>
        <taxon>Pseudonocardiaceae</taxon>
        <taxon>Actinoalloteichus</taxon>
        <taxon>Actinoalloteichus cyanogriseus</taxon>
    </lineage>
</organism>
<accession>A0ABT1JMR9</accession>
<proteinExistence type="predicted"/>
<keyword evidence="2" id="KW-0472">Membrane</keyword>
<gene>
    <name evidence="4" type="ORF">G443_004105</name>
</gene>
<feature type="region of interest" description="Disordered" evidence="1">
    <location>
        <begin position="1"/>
        <end position="70"/>
    </location>
</feature>
<feature type="transmembrane region" description="Helical" evidence="2">
    <location>
        <begin position="269"/>
        <end position="291"/>
    </location>
</feature>
<reference evidence="4 5" key="2">
    <citation type="submission" date="2022-06" db="EMBL/GenBank/DDBJ databases">
        <title>Genomic Encyclopedia of Type Strains, Phase I: the one thousand microbial genomes (KMG-I) project.</title>
        <authorList>
            <person name="Kyrpides N."/>
        </authorList>
    </citation>
    <scope>NUCLEOTIDE SEQUENCE [LARGE SCALE GENOMIC DNA]</scope>
    <source>
        <strain evidence="4 5">DSM 43889</strain>
    </source>
</reference>
<evidence type="ECO:0000256" key="1">
    <source>
        <dbReference type="SAM" id="MobiDB-lite"/>
    </source>
</evidence>
<reference evidence="4 5" key="1">
    <citation type="submission" date="2013-07" db="EMBL/GenBank/DDBJ databases">
        <authorList>
            <consortium name="DOE Joint Genome Institute"/>
            <person name="Reeve W."/>
            <person name="Huntemann M."/>
            <person name="Han J."/>
            <person name="Chen A."/>
            <person name="Kyrpides N."/>
            <person name="Mavromatis K."/>
            <person name="Markowitz V."/>
            <person name="Palaniappan K."/>
            <person name="Ivanova N."/>
            <person name="Schaumberg A."/>
            <person name="Pati A."/>
            <person name="Liolios K."/>
            <person name="Nordberg H.P."/>
            <person name="Cantor M.N."/>
            <person name="Hua S.X."/>
            <person name="Woyke T."/>
        </authorList>
    </citation>
    <scope>NUCLEOTIDE SEQUENCE [LARGE SCALE GENOMIC DNA]</scope>
    <source>
        <strain evidence="4 5">DSM 43889</strain>
    </source>
</reference>
<keyword evidence="2" id="KW-1133">Transmembrane helix</keyword>
<protein>
    <submittedName>
        <fullName evidence="4">Membrane protein</fullName>
    </submittedName>
</protein>
<feature type="region of interest" description="Disordered" evidence="1">
    <location>
        <begin position="585"/>
        <end position="607"/>
    </location>
</feature>
<dbReference type="InterPro" id="IPR005182">
    <property type="entry name" value="YdbS-like_PH"/>
</dbReference>
<dbReference type="PANTHER" id="PTHR34473:SF2">
    <property type="entry name" value="UPF0699 TRANSMEMBRANE PROTEIN YDBT"/>
    <property type="match status" value="1"/>
</dbReference>
<sequence length="607" mass="64703">MTGPEGTAPGGGPTPDQPSPQGPTGPHLGPAGVGPSQQEDAISPPKDEDVDQSPFGPDAPPPPELSDPDVDEWRRLDPRIIAARPLGEAAGLLWLLVVALFVGGDNGWQLRIAGVVIVILGVNGLIRWLTTRYRITEDQVLLHTGWVFRKHLSVPRDRIRTVDLTSPLLHRVFRLVVVTVGTGHSATSPDELSLNAVTAAEAEQLRVLLLQRARAGGEAAATKGAAEGAPPDGDEVGETSPAGATPREDGEPVPPPDQLSRLRRSWLRFAPLTLAGLAAFGVLFGTSYQALEGLNVEITDSSVLAGIQEWVTALPAPVLVAVAALSFLVVMVGGALVVYVVRYWKYELSREHDGTLRVRRGLLTTRSVSIEEKRLRGVEVVEPLLLRSAKGGSADAIVTGFGALSGDRDLLLPPAPVTEAHRVAELVTRTRPAPTLTGLARHPSAARRRRLVRTVVPTLGLLGGLAWAVVEGPVPVWAGYLGLVALPLAVLLGVDRYRNLGNQLADRYLVGRRGSLVRRTFALRTDGIIGWKVRRSLFQRRAGLATVVATTAAGAGHYEIQDVDVARGLAVAEAAVPGLLTPFLTEGPRPPVEHHADDLSERDGRRN</sequence>
<feature type="domain" description="YdbS-like PH" evidence="3">
    <location>
        <begin position="497"/>
        <end position="572"/>
    </location>
</feature>
<dbReference type="Proteomes" id="UP000791080">
    <property type="component" value="Unassembled WGS sequence"/>
</dbReference>
<feature type="domain" description="YdbS-like PH" evidence="3">
    <location>
        <begin position="128"/>
        <end position="206"/>
    </location>
</feature>